<dbReference type="PROSITE" id="PS51729">
    <property type="entry name" value="GNAT_YJDJ"/>
    <property type="match status" value="1"/>
</dbReference>
<organism evidence="2 3">
    <name type="scientific">Corynebacterium kalinowskii</name>
    <dbReference type="NCBI Taxonomy" id="2675216"/>
    <lineage>
        <taxon>Bacteria</taxon>
        <taxon>Bacillati</taxon>
        <taxon>Actinomycetota</taxon>
        <taxon>Actinomycetes</taxon>
        <taxon>Mycobacteriales</taxon>
        <taxon>Corynebacteriaceae</taxon>
        <taxon>Corynebacterium</taxon>
    </lineage>
</organism>
<evidence type="ECO:0000313" key="3">
    <source>
        <dbReference type="Proteomes" id="UP000427071"/>
    </source>
</evidence>
<dbReference type="CDD" id="cd04301">
    <property type="entry name" value="NAT_SF"/>
    <property type="match status" value="1"/>
</dbReference>
<sequence length="119" mass="13264">MTNPRVNGSVCRPLPPKPTLVSWLTFRHAGVMTEIRHEKDRQRYVLDVDGEIAGYAEYSLAGETRDFDHTVIEDRFQGKGLSKPLIKGALDDTKAQGIAYTATCSAVEHFIAKNPEYAL</sequence>
<dbReference type="Gene3D" id="3.40.630.30">
    <property type="match status" value="1"/>
</dbReference>
<keyword evidence="3" id="KW-1185">Reference proteome</keyword>
<dbReference type="Proteomes" id="UP000427071">
    <property type="component" value="Chromosome"/>
</dbReference>
<name>A0A6B8VIG4_9CORY</name>
<evidence type="ECO:0000313" key="2">
    <source>
        <dbReference type="EMBL" id="QGU01344.1"/>
    </source>
</evidence>
<dbReference type="InterPro" id="IPR016181">
    <property type="entry name" value="Acyl_CoA_acyltransferase"/>
</dbReference>
<dbReference type="Pfam" id="PF14542">
    <property type="entry name" value="Acetyltransf_CG"/>
    <property type="match status" value="1"/>
</dbReference>
<dbReference type="InterPro" id="IPR045057">
    <property type="entry name" value="Gcn5-rel_NAT"/>
</dbReference>
<proteinExistence type="predicted"/>
<dbReference type="SUPFAM" id="SSF55729">
    <property type="entry name" value="Acyl-CoA N-acyltransferases (Nat)"/>
    <property type="match status" value="1"/>
</dbReference>
<dbReference type="EMBL" id="CP046452">
    <property type="protein sequence ID" value="QGU01344.1"/>
    <property type="molecule type" value="Genomic_DNA"/>
</dbReference>
<protein>
    <recommendedName>
        <fullName evidence="1">N-acetyltransferase domain-containing protein</fullName>
    </recommendedName>
</protein>
<reference evidence="3" key="1">
    <citation type="submission" date="2019-11" db="EMBL/GenBank/DDBJ databases">
        <title>Complete genome sequence of Corynebacterium kalinowskii 1959, a novel Corynebacterium species isolated from soil of a small paddock in Vilsendorf, Germany.</title>
        <authorList>
            <person name="Schaffert L."/>
            <person name="Ruwe M."/>
            <person name="Milse J."/>
            <person name="Hanuschka K."/>
            <person name="Ortseifen V."/>
            <person name="Droste J."/>
            <person name="Brandt D."/>
            <person name="Schlueter L."/>
            <person name="Kutter Y."/>
            <person name="Vinke S."/>
            <person name="Viehoefer P."/>
            <person name="Jacob L."/>
            <person name="Luebke N.-C."/>
            <person name="Schulte-Berndt E."/>
            <person name="Hain C."/>
            <person name="Linder M."/>
            <person name="Schmidt P."/>
            <person name="Wollenschlaeger L."/>
            <person name="Luttermann T."/>
            <person name="Thieme E."/>
            <person name="Hassa J."/>
            <person name="Haak M."/>
            <person name="Wittchen M."/>
            <person name="Mentz A."/>
            <person name="Persicke M."/>
            <person name="Busche T."/>
            <person name="Ruckert C."/>
        </authorList>
    </citation>
    <scope>NUCLEOTIDE SEQUENCE [LARGE SCALE GENOMIC DNA]</scope>
    <source>
        <strain evidence="3">1959</strain>
    </source>
</reference>
<dbReference type="InterPro" id="IPR031165">
    <property type="entry name" value="GNAT_YJDJ"/>
</dbReference>
<dbReference type="PANTHER" id="PTHR31435">
    <property type="entry name" value="PROTEIN NATD1"/>
    <property type="match status" value="1"/>
</dbReference>
<gene>
    <name evidence="2" type="ORF">CKALI_02255</name>
</gene>
<accession>A0A6B8VIG4</accession>
<dbReference type="AlphaFoldDB" id="A0A6B8VIG4"/>
<evidence type="ECO:0000259" key="1">
    <source>
        <dbReference type="PROSITE" id="PS51729"/>
    </source>
</evidence>
<dbReference type="KEGG" id="ckw:CKALI_02255"/>
<feature type="domain" description="N-acetyltransferase" evidence="1">
    <location>
        <begin position="36"/>
        <end position="119"/>
    </location>
</feature>
<dbReference type="PANTHER" id="PTHR31435:SF9">
    <property type="entry name" value="PROTEIN NATD1"/>
    <property type="match status" value="1"/>
</dbReference>